<organism evidence="1 2">
    <name type="scientific">Shewanella psychromarinicola</name>
    <dbReference type="NCBI Taxonomy" id="2487742"/>
    <lineage>
        <taxon>Bacteria</taxon>
        <taxon>Pseudomonadati</taxon>
        <taxon>Pseudomonadota</taxon>
        <taxon>Gammaproteobacteria</taxon>
        <taxon>Alteromonadales</taxon>
        <taxon>Shewanellaceae</taxon>
        <taxon>Shewanella</taxon>
    </lineage>
</organism>
<dbReference type="Proteomes" id="UP000278855">
    <property type="component" value="Unassembled WGS sequence"/>
</dbReference>
<protein>
    <submittedName>
        <fullName evidence="1">Uncharacterized protein</fullName>
    </submittedName>
</protein>
<sequence>MLHKIHNHRTAVGGDISASSFMEKSKQNLLLLEKALDRIKLPRSDNVMVSSSYYSICMEHYRSILILLELRLYSSASALLRSLFESYVRGLWFYYCSSDSDITLLKKDKFEKEFGMLVKEIEKNTVAGLLSAKKNNWGTLNGLTHSGAGQVFRRVSDDNISSNFDAGFIEDTMKFANNYGLLAAGQLALISGDKKAQAAVLEIKKASDIDK</sequence>
<evidence type="ECO:0000313" key="1">
    <source>
        <dbReference type="EMBL" id="RPA34932.1"/>
    </source>
</evidence>
<accession>A0A3N4EDB7</accession>
<proteinExistence type="predicted"/>
<comment type="caution">
    <text evidence="1">The sequence shown here is derived from an EMBL/GenBank/DDBJ whole genome shotgun (WGS) entry which is preliminary data.</text>
</comment>
<dbReference type="EMBL" id="RKKB01000001">
    <property type="protein sequence ID" value="RPA34932.1"/>
    <property type="molecule type" value="Genomic_DNA"/>
</dbReference>
<name>A0A3N4EDB7_9GAMM</name>
<gene>
    <name evidence="1" type="ORF">EGC77_04545</name>
</gene>
<dbReference type="Pfam" id="PF22491">
    <property type="entry name" value="DUF6988"/>
    <property type="match status" value="1"/>
</dbReference>
<evidence type="ECO:0000313" key="2">
    <source>
        <dbReference type="Proteomes" id="UP000278855"/>
    </source>
</evidence>
<dbReference type="InterPro" id="IPR054257">
    <property type="entry name" value="DUF6988"/>
</dbReference>
<reference evidence="2" key="1">
    <citation type="submission" date="2018-11" db="EMBL/GenBank/DDBJ databases">
        <title>Shewanella sp. R106.</title>
        <authorList>
            <person name="Hwang Y.J."/>
            <person name="Hwang C.Y."/>
        </authorList>
    </citation>
    <scope>NUCLEOTIDE SEQUENCE [LARGE SCALE GENOMIC DNA]</scope>
    <source>
        <strain evidence="2">R106</strain>
    </source>
</reference>
<dbReference type="AlphaFoldDB" id="A0A3N4EDB7"/>